<dbReference type="RefSeq" id="WP_204400355.1">
    <property type="nucleotide sequence ID" value="NZ_JAFBEE010000002.1"/>
</dbReference>
<name>A0ABS2NMB3_9FIRM</name>
<keyword evidence="2" id="KW-1185">Reference proteome</keyword>
<reference evidence="1 2" key="1">
    <citation type="submission" date="2021-01" db="EMBL/GenBank/DDBJ databases">
        <title>Genomic Encyclopedia of Type Strains, Phase IV (KMG-IV): sequencing the most valuable type-strain genomes for metagenomic binning, comparative biology and taxonomic classification.</title>
        <authorList>
            <person name="Goeker M."/>
        </authorList>
    </citation>
    <scope>NUCLEOTIDE SEQUENCE [LARGE SCALE GENOMIC DNA]</scope>
    <source>
        <strain evidence="1 2">DSM 25890</strain>
    </source>
</reference>
<dbReference type="Pfam" id="PF06962">
    <property type="entry name" value="rRNA_methylase"/>
    <property type="match status" value="1"/>
</dbReference>
<dbReference type="Gene3D" id="3.40.50.150">
    <property type="entry name" value="Vaccinia Virus protein VP39"/>
    <property type="match status" value="1"/>
</dbReference>
<evidence type="ECO:0000313" key="1">
    <source>
        <dbReference type="EMBL" id="MBM7614085.1"/>
    </source>
</evidence>
<dbReference type="SUPFAM" id="SSF53335">
    <property type="entry name" value="S-adenosyl-L-methionine-dependent methyltransferases"/>
    <property type="match status" value="1"/>
</dbReference>
<proteinExistence type="predicted"/>
<dbReference type="PANTHER" id="PTHR35276">
    <property type="entry name" value="S-ADENOSYL-L-METHIONINE-DEPENDENT METHYLTRANSFERASES SUPERFAMILY PROTEIN"/>
    <property type="match status" value="1"/>
</dbReference>
<protein>
    <submittedName>
        <fullName evidence="1">Ubiquinone/menaquinone biosynthesis C-methylase UbiE</fullName>
    </submittedName>
</protein>
<keyword evidence="1" id="KW-0830">Ubiquinone</keyword>
<evidence type="ECO:0000313" key="2">
    <source>
        <dbReference type="Proteomes" id="UP001314796"/>
    </source>
</evidence>
<dbReference type="EMBL" id="JAFBEE010000002">
    <property type="protein sequence ID" value="MBM7614085.1"/>
    <property type="molecule type" value="Genomic_DNA"/>
</dbReference>
<dbReference type="PANTHER" id="PTHR35276:SF1">
    <property type="entry name" value="TRNA (MNM(5)S(2)U34)-METHYLTRANSFERASE, CHLOROPLASTIC"/>
    <property type="match status" value="1"/>
</dbReference>
<accession>A0ABS2NMB3</accession>
<comment type="caution">
    <text evidence="1">The sequence shown here is derived from an EMBL/GenBank/DDBJ whole genome shotgun (WGS) entry which is preliminary data.</text>
</comment>
<gene>
    <name evidence="1" type="ORF">JOC73_000594</name>
</gene>
<dbReference type="InterPro" id="IPR010719">
    <property type="entry name" value="MnmM_MeTrfase"/>
</dbReference>
<organism evidence="1 2">
    <name type="scientific">Alkaliphilus hydrothermalis</name>
    <dbReference type="NCBI Taxonomy" id="1482730"/>
    <lineage>
        <taxon>Bacteria</taxon>
        <taxon>Bacillati</taxon>
        <taxon>Bacillota</taxon>
        <taxon>Clostridia</taxon>
        <taxon>Peptostreptococcales</taxon>
        <taxon>Natronincolaceae</taxon>
        <taxon>Alkaliphilus</taxon>
    </lineage>
</organism>
<dbReference type="InterPro" id="IPR029063">
    <property type="entry name" value="SAM-dependent_MTases_sf"/>
</dbReference>
<sequence>MKSSIMRGTYFLHTLLATRFNKGDVVIDGTMGNGFDTLFLARQVGIEGKVYAFDIQATSLEKTAERLLSNKIDPQVGIQLIYDGHENIDLYVKEEVDGAMFNLGYLPGGDHSLITRSETTVKALKSVLKLLKKRGLISLMIYYGHEGGTLEKNSILEMVESLPSNEFSVMKTEYINRDNNPPIIVIIERK</sequence>
<dbReference type="Proteomes" id="UP001314796">
    <property type="component" value="Unassembled WGS sequence"/>
</dbReference>